<dbReference type="InterPro" id="IPR040853">
    <property type="entry name" value="RapA2_cadherin-like"/>
</dbReference>
<feature type="region of interest" description="Disordered" evidence="1">
    <location>
        <begin position="1"/>
        <end position="27"/>
    </location>
</feature>
<evidence type="ECO:0000259" key="2">
    <source>
        <dbReference type="Pfam" id="PF17803"/>
    </source>
</evidence>
<dbReference type="Proteomes" id="UP001152599">
    <property type="component" value="Unassembled WGS sequence"/>
</dbReference>
<evidence type="ECO:0000256" key="1">
    <source>
        <dbReference type="SAM" id="MobiDB-lite"/>
    </source>
</evidence>
<feature type="non-terminal residue" evidence="3">
    <location>
        <position position="1"/>
    </location>
</feature>
<evidence type="ECO:0000313" key="3">
    <source>
        <dbReference type="EMBL" id="MDG4947073.1"/>
    </source>
</evidence>
<sequence>NNPPIANNDTNTVQQGGTVTSNILSNDSDPDGDILTVFQATGRDINGDSVTLTGTAQDVYDENGVLAGQASINS</sequence>
<dbReference type="AlphaFoldDB" id="A0A9X4MZE9"/>
<dbReference type="RefSeq" id="WP_304421328.1">
    <property type="nucleotide sequence ID" value="NZ_JANCMU010000033.1"/>
</dbReference>
<comment type="caution">
    <text evidence="3">The sequence shown here is derived from an EMBL/GenBank/DDBJ whole genome shotgun (WGS) entry which is preliminary data.</text>
</comment>
<feature type="domain" description="RapA2 cadherin-like" evidence="2">
    <location>
        <begin position="1"/>
        <end position="53"/>
    </location>
</feature>
<dbReference type="EMBL" id="JANCMU010000033">
    <property type="protein sequence ID" value="MDG4947073.1"/>
    <property type="molecule type" value="Genomic_DNA"/>
</dbReference>
<gene>
    <name evidence="3" type="ORF">NMK71_11705</name>
</gene>
<protein>
    <submittedName>
        <fullName evidence="3">Ig-like domain-containing protein</fullName>
    </submittedName>
</protein>
<dbReference type="Pfam" id="PF17803">
    <property type="entry name" value="Cadherin_4"/>
    <property type="match status" value="1"/>
</dbReference>
<reference evidence="3" key="1">
    <citation type="submission" date="2022-07" db="EMBL/GenBank/DDBJ databases">
        <title>Description and genome-wide analysis of Profundicola chukchiensis gen. nov., sp. nov., marine bacteria isolated from bottom sediments of the Chukchi Sea.</title>
        <authorList>
            <person name="Romanenko L."/>
            <person name="Otstavnykh N."/>
            <person name="Kurilenko V."/>
            <person name="Eremeev V."/>
            <person name="Velansky P."/>
            <person name="Mikhailov V."/>
            <person name="Isaeva M."/>
        </authorList>
    </citation>
    <scope>NUCLEOTIDE SEQUENCE</scope>
    <source>
        <strain evidence="3">KMM 9713</strain>
    </source>
</reference>
<feature type="non-terminal residue" evidence="3">
    <location>
        <position position="74"/>
    </location>
</feature>
<accession>A0A9X4MZE9</accession>
<organism evidence="3 4">
    <name type="scientific">Profundicola chukchiensis</name>
    <dbReference type="NCBI Taxonomy" id="2961959"/>
    <lineage>
        <taxon>Bacteria</taxon>
        <taxon>Pseudomonadati</taxon>
        <taxon>Bacteroidota</taxon>
        <taxon>Flavobacteriia</taxon>
        <taxon>Flavobacteriales</taxon>
        <taxon>Weeksellaceae</taxon>
        <taxon>Profundicola</taxon>
    </lineage>
</organism>
<keyword evidence="4" id="KW-1185">Reference proteome</keyword>
<proteinExistence type="predicted"/>
<name>A0A9X4MZE9_9FLAO</name>
<evidence type="ECO:0000313" key="4">
    <source>
        <dbReference type="Proteomes" id="UP001152599"/>
    </source>
</evidence>